<dbReference type="InterPro" id="IPR002104">
    <property type="entry name" value="Integrase_catalytic"/>
</dbReference>
<evidence type="ECO:0000313" key="8">
    <source>
        <dbReference type="EMBL" id="MEC4294402.1"/>
    </source>
</evidence>
<dbReference type="SUPFAM" id="SSF56349">
    <property type="entry name" value="DNA breaking-rejoining enzymes"/>
    <property type="match status" value="1"/>
</dbReference>
<name>A0ABU6IX30_9ACTN</name>
<dbReference type="InterPro" id="IPR011010">
    <property type="entry name" value="DNA_brk_join_enz"/>
</dbReference>
<reference evidence="8 9" key="1">
    <citation type="submission" date="2024-01" db="EMBL/GenBank/DDBJ databases">
        <title>novel species in genus Adlercreutzia.</title>
        <authorList>
            <person name="Liu X."/>
        </authorList>
    </citation>
    <scope>NUCLEOTIDE SEQUENCE [LARGE SCALE GENOMIC DNA]</scope>
    <source>
        <strain evidence="8 9">R22</strain>
    </source>
</reference>
<dbReference type="Gene3D" id="1.10.150.130">
    <property type="match status" value="1"/>
</dbReference>
<keyword evidence="2 4" id="KW-0238">DNA-binding</keyword>
<dbReference type="Proteomes" id="UP001343724">
    <property type="component" value="Unassembled WGS sequence"/>
</dbReference>
<evidence type="ECO:0000259" key="6">
    <source>
        <dbReference type="PROSITE" id="PS51898"/>
    </source>
</evidence>
<accession>A0ABU6IX30</accession>
<keyword evidence="3" id="KW-0233">DNA recombination</keyword>
<dbReference type="PROSITE" id="PS51898">
    <property type="entry name" value="TYR_RECOMBINASE"/>
    <property type="match status" value="1"/>
</dbReference>
<evidence type="ECO:0000256" key="1">
    <source>
        <dbReference type="ARBA" id="ARBA00022908"/>
    </source>
</evidence>
<keyword evidence="9" id="KW-1185">Reference proteome</keyword>
<dbReference type="InterPro" id="IPR010998">
    <property type="entry name" value="Integrase_recombinase_N"/>
</dbReference>
<dbReference type="Pfam" id="PF00589">
    <property type="entry name" value="Phage_integrase"/>
    <property type="match status" value="1"/>
</dbReference>
<organism evidence="8 9">
    <name type="scientific">Adlercreutzia shanghongiae</name>
    <dbReference type="NCBI Taxonomy" id="3111773"/>
    <lineage>
        <taxon>Bacteria</taxon>
        <taxon>Bacillati</taxon>
        <taxon>Actinomycetota</taxon>
        <taxon>Coriobacteriia</taxon>
        <taxon>Eggerthellales</taxon>
        <taxon>Eggerthellaceae</taxon>
        <taxon>Adlercreutzia</taxon>
    </lineage>
</organism>
<evidence type="ECO:0000256" key="2">
    <source>
        <dbReference type="ARBA" id="ARBA00023125"/>
    </source>
</evidence>
<dbReference type="Gene3D" id="1.10.443.10">
    <property type="entry name" value="Intergrase catalytic core"/>
    <property type="match status" value="1"/>
</dbReference>
<feature type="domain" description="Tyr recombinase" evidence="6">
    <location>
        <begin position="186"/>
        <end position="388"/>
    </location>
</feature>
<keyword evidence="1" id="KW-0229">DNA integration</keyword>
<dbReference type="InterPro" id="IPR050090">
    <property type="entry name" value="Tyrosine_recombinase_XerCD"/>
</dbReference>
<dbReference type="Pfam" id="PF14659">
    <property type="entry name" value="Phage_int_SAM_3"/>
    <property type="match status" value="1"/>
</dbReference>
<dbReference type="InterPro" id="IPR044068">
    <property type="entry name" value="CB"/>
</dbReference>
<feature type="domain" description="Core-binding (CB)" evidence="7">
    <location>
        <begin position="78"/>
        <end position="165"/>
    </location>
</feature>
<feature type="region of interest" description="Disordered" evidence="5">
    <location>
        <begin position="293"/>
        <end position="312"/>
    </location>
</feature>
<dbReference type="InterPro" id="IPR013762">
    <property type="entry name" value="Integrase-like_cat_sf"/>
</dbReference>
<dbReference type="EMBL" id="JAYMFH010000003">
    <property type="protein sequence ID" value="MEC4294402.1"/>
    <property type="molecule type" value="Genomic_DNA"/>
</dbReference>
<dbReference type="RefSeq" id="WP_326439532.1">
    <property type="nucleotide sequence ID" value="NZ_JAYMFH010000003.1"/>
</dbReference>
<dbReference type="PANTHER" id="PTHR30349:SF91">
    <property type="entry name" value="INTA PROTEIN"/>
    <property type="match status" value="1"/>
</dbReference>
<dbReference type="InterPro" id="IPR004107">
    <property type="entry name" value="Integrase_SAM-like_N"/>
</dbReference>
<dbReference type="PROSITE" id="PS51900">
    <property type="entry name" value="CB"/>
    <property type="match status" value="1"/>
</dbReference>
<evidence type="ECO:0000256" key="5">
    <source>
        <dbReference type="SAM" id="MobiDB-lite"/>
    </source>
</evidence>
<evidence type="ECO:0000256" key="4">
    <source>
        <dbReference type="PROSITE-ProRule" id="PRU01248"/>
    </source>
</evidence>
<evidence type="ECO:0000256" key="3">
    <source>
        <dbReference type="ARBA" id="ARBA00023172"/>
    </source>
</evidence>
<gene>
    <name evidence="8" type="ORF">VJ920_03650</name>
</gene>
<evidence type="ECO:0000313" key="9">
    <source>
        <dbReference type="Proteomes" id="UP001343724"/>
    </source>
</evidence>
<proteinExistence type="predicted"/>
<dbReference type="CDD" id="cd01189">
    <property type="entry name" value="INT_ICEBs1_C_like"/>
    <property type="match status" value="1"/>
</dbReference>
<sequence>MAGRKVHGDGGVYRLDKSVPASKCRRWQIRISLGKNLATGKYDRISRDFAGTYREAQTEKRRLIAEIERGDVQRRSDMTFEQYADAWLEERRESCAYGTWRKNGDQMKCAKMHLSKARLDEIRPQTLEKCYKALMDGHSPSGRPLSGTYVNSIHVALHRMFRQAVKDGHIASNPCDFADAPSVDTREKKALRRDGIVTLIEKLDPSDPIQFAIRLMVKTGIRRGEAHGLSVGDVDRKSMVLHIRHSYDDGGNLKEPKTKAGARDLPLTESALADIDARIADIERRYRNTRKRLKTDGPVLGPDTPLVGDGLGNRMLPHSSTRWWTRERKGLGLEGWTLHELRHSYITELARRKVDPKVLQTIAGHAKFSTTMDIYTHVDMEDKKDALKVVDW</sequence>
<evidence type="ECO:0000259" key="7">
    <source>
        <dbReference type="PROSITE" id="PS51900"/>
    </source>
</evidence>
<protein>
    <submittedName>
        <fullName evidence="8">Site-specific integrase</fullName>
    </submittedName>
</protein>
<dbReference type="PANTHER" id="PTHR30349">
    <property type="entry name" value="PHAGE INTEGRASE-RELATED"/>
    <property type="match status" value="1"/>
</dbReference>
<comment type="caution">
    <text evidence="8">The sequence shown here is derived from an EMBL/GenBank/DDBJ whole genome shotgun (WGS) entry which is preliminary data.</text>
</comment>